<dbReference type="GO" id="GO:0005739">
    <property type="term" value="C:mitochondrion"/>
    <property type="evidence" value="ECO:0007669"/>
    <property type="project" value="GOC"/>
</dbReference>
<dbReference type="Pfam" id="PF09796">
    <property type="entry name" value="QCR10"/>
    <property type="match status" value="1"/>
</dbReference>
<dbReference type="OrthoDB" id="2391627at2759"/>
<feature type="compositionally biased region" description="Low complexity" evidence="1">
    <location>
        <begin position="51"/>
        <end position="65"/>
    </location>
</feature>
<comment type="caution">
    <text evidence="2">The sequence shown here is derived from an EMBL/GenBank/DDBJ whole genome shotgun (WGS) entry which is preliminary data.</text>
</comment>
<dbReference type="Proteomes" id="UP000243515">
    <property type="component" value="Unassembled WGS sequence"/>
</dbReference>
<dbReference type="AlphaFoldDB" id="A0A232LTM7"/>
<dbReference type="InterPro" id="IPR019182">
    <property type="entry name" value="Cytochrome_b-c1_su10_fun"/>
</dbReference>
<dbReference type="EMBL" id="NPHW01004838">
    <property type="protein sequence ID" value="OXV07466.1"/>
    <property type="molecule type" value="Genomic_DNA"/>
</dbReference>
<evidence type="ECO:0000256" key="1">
    <source>
        <dbReference type="SAM" id="MobiDB-lite"/>
    </source>
</evidence>
<dbReference type="PANTHER" id="PTHR28254">
    <property type="entry name" value="CYTOCHROME B-C1 COMPLEX SUBUNIT 10"/>
    <property type="match status" value="1"/>
</dbReference>
<dbReference type="GO" id="GO:0006122">
    <property type="term" value="P:mitochondrial electron transport, ubiquinol to cytochrome c"/>
    <property type="evidence" value="ECO:0007669"/>
    <property type="project" value="InterPro"/>
</dbReference>
<accession>A0A232LTM7</accession>
<name>A0A232LTM7_9EURO</name>
<sequence length="110" mass="12209">MATSFGVSAAVFAVFFFGEVPRVRKDILMKIPILGDYFNRTVLPEDNQHRPSLPSSSSLPSYSLSSPPPPSLVLDRVGAQALTQARARTQKRHCVLLSYFMALVGRPRYL</sequence>
<reference evidence="2 3" key="1">
    <citation type="journal article" date="2015" name="Environ. Microbiol.">
        <title>Metagenome sequence of Elaphomyces granulatus from sporocarp tissue reveals Ascomycota ectomycorrhizal fingerprints of genome expansion and a Proteobacteria-rich microbiome.</title>
        <authorList>
            <person name="Quandt C.A."/>
            <person name="Kohler A."/>
            <person name="Hesse C.N."/>
            <person name="Sharpton T.J."/>
            <person name="Martin F."/>
            <person name="Spatafora J.W."/>
        </authorList>
    </citation>
    <scope>NUCLEOTIDE SEQUENCE [LARGE SCALE GENOMIC DNA]</scope>
    <source>
        <strain evidence="2 3">OSC145934</strain>
    </source>
</reference>
<proteinExistence type="predicted"/>
<keyword evidence="3" id="KW-1185">Reference proteome</keyword>
<dbReference type="PANTHER" id="PTHR28254:SF1">
    <property type="entry name" value="CYTOCHROME B-C1 COMPLEX SUBUNIT 10, MITOCHONDRIAL"/>
    <property type="match status" value="1"/>
</dbReference>
<evidence type="ECO:0000313" key="3">
    <source>
        <dbReference type="Proteomes" id="UP000243515"/>
    </source>
</evidence>
<evidence type="ECO:0000313" key="2">
    <source>
        <dbReference type="EMBL" id="OXV07466.1"/>
    </source>
</evidence>
<protein>
    <submittedName>
        <fullName evidence="2">Uncharacterized protein</fullName>
    </submittedName>
</protein>
<feature type="region of interest" description="Disordered" evidence="1">
    <location>
        <begin position="48"/>
        <end position="71"/>
    </location>
</feature>
<organism evidence="2 3">
    <name type="scientific">Elaphomyces granulatus</name>
    <dbReference type="NCBI Taxonomy" id="519963"/>
    <lineage>
        <taxon>Eukaryota</taxon>
        <taxon>Fungi</taxon>
        <taxon>Dikarya</taxon>
        <taxon>Ascomycota</taxon>
        <taxon>Pezizomycotina</taxon>
        <taxon>Eurotiomycetes</taxon>
        <taxon>Eurotiomycetidae</taxon>
        <taxon>Eurotiales</taxon>
        <taxon>Elaphomycetaceae</taxon>
        <taxon>Elaphomyces</taxon>
    </lineage>
</organism>
<gene>
    <name evidence="2" type="ORF">Egran_04767</name>
</gene>